<comment type="caution">
    <text evidence="1">The sequence shown here is derived from an EMBL/GenBank/DDBJ whole genome shotgun (WGS) entry which is preliminary data.</text>
</comment>
<evidence type="ECO:0000313" key="2">
    <source>
        <dbReference type="Proteomes" id="UP000789508"/>
    </source>
</evidence>
<organism evidence="1 2">
    <name type="scientific">Ambispora leptoticha</name>
    <dbReference type="NCBI Taxonomy" id="144679"/>
    <lineage>
        <taxon>Eukaryota</taxon>
        <taxon>Fungi</taxon>
        <taxon>Fungi incertae sedis</taxon>
        <taxon>Mucoromycota</taxon>
        <taxon>Glomeromycotina</taxon>
        <taxon>Glomeromycetes</taxon>
        <taxon>Archaeosporales</taxon>
        <taxon>Ambisporaceae</taxon>
        <taxon>Ambispora</taxon>
    </lineage>
</organism>
<keyword evidence="2" id="KW-1185">Reference proteome</keyword>
<dbReference type="Proteomes" id="UP000789508">
    <property type="component" value="Unassembled WGS sequence"/>
</dbReference>
<feature type="non-terminal residue" evidence="1">
    <location>
        <position position="1"/>
    </location>
</feature>
<reference evidence="1" key="1">
    <citation type="submission" date="2021-06" db="EMBL/GenBank/DDBJ databases">
        <authorList>
            <person name="Kallberg Y."/>
            <person name="Tangrot J."/>
            <person name="Rosling A."/>
        </authorList>
    </citation>
    <scope>NUCLEOTIDE SEQUENCE</scope>
    <source>
        <strain evidence="1">FL130A</strain>
    </source>
</reference>
<evidence type="ECO:0000313" key="1">
    <source>
        <dbReference type="EMBL" id="CAG8621694.1"/>
    </source>
</evidence>
<sequence length="49" mass="5439">MNLPSQVPLTTAPTASINKDVIQQQKPPNIDDFLCPICLQIIKEAFMGR</sequence>
<proteinExistence type="predicted"/>
<protein>
    <submittedName>
        <fullName evidence="1">3714_t:CDS:1</fullName>
    </submittedName>
</protein>
<dbReference type="EMBL" id="CAJVPS010006093">
    <property type="protein sequence ID" value="CAG8621694.1"/>
    <property type="molecule type" value="Genomic_DNA"/>
</dbReference>
<gene>
    <name evidence="1" type="ORF">ALEPTO_LOCUS8989</name>
</gene>
<accession>A0A9N9D414</accession>
<dbReference type="OrthoDB" id="5588846at2759"/>
<name>A0A9N9D414_9GLOM</name>
<dbReference type="AlphaFoldDB" id="A0A9N9D414"/>